<feature type="transmembrane region" description="Helical" evidence="5">
    <location>
        <begin position="105"/>
        <end position="126"/>
    </location>
</feature>
<keyword evidence="2 5" id="KW-0812">Transmembrane</keyword>
<reference evidence="7" key="1">
    <citation type="journal article" date="2017" name="Front. Plant Sci.">
        <title>Climate Clever Clovers: New Paradigm to Reduce the Environmental Footprint of Ruminants by Breeding Low Methanogenic Forages Utilizing Haplotype Variation.</title>
        <authorList>
            <person name="Kaur P."/>
            <person name="Appels R."/>
            <person name="Bayer P.E."/>
            <person name="Keeble-Gagnere G."/>
            <person name="Wang J."/>
            <person name="Hirakawa H."/>
            <person name="Shirasawa K."/>
            <person name="Vercoe P."/>
            <person name="Stefanova K."/>
            <person name="Durmic Z."/>
            <person name="Nichols P."/>
            <person name="Revell C."/>
            <person name="Isobe S.N."/>
            <person name="Edwards D."/>
            <person name="Erskine W."/>
        </authorList>
    </citation>
    <scope>NUCLEOTIDE SEQUENCE [LARGE SCALE GENOMIC DNA]</scope>
    <source>
        <strain evidence="7">cv. Daliak</strain>
    </source>
</reference>
<dbReference type="GO" id="GO:0022857">
    <property type="term" value="F:transmembrane transporter activity"/>
    <property type="evidence" value="ECO:0007669"/>
    <property type="project" value="InterPro"/>
</dbReference>
<evidence type="ECO:0000256" key="1">
    <source>
        <dbReference type="ARBA" id="ARBA00004141"/>
    </source>
</evidence>
<evidence type="ECO:0000313" key="7">
    <source>
        <dbReference type="Proteomes" id="UP000242715"/>
    </source>
</evidence>
<dbReference type="OrthoDB" id="1728340at2759"/>
<proteinExistence type="predicted"/>
<dbReference type="InterPro" id="IPR037185">
    <property type="entry name" value="EmrE-like"/>
</dbReference>
<dbReference type="EMBL" id="DF973285">
    <property type="protein sequence ID" value="GAU24139.1"/>
    <property type="molecule type" value="Genomic_DNA"/>
</dbReference>
<dbReference type="AlphaFoldDB" id="A0A2Z6MYI1"/>
<accession>A0A2Z6MYI1</accession>
<keyword evidence="4 5" id="KW-0472">Membrane</keyword>
<gene>
    <name evidence="6" type="ORF">TSUD_83740</name>
</gene>
<evidence type="ECO:0000256" key="5">
    <source>
        <dbReference type="SAM" id="Phobius"/>
    </source>
</evidence>
<evidence type="ECO:0000256" key="4">
    <source>
        <dbReference type="ARBA" id="ARBA00023136"/>
    </source>
</evidence>
<keyword evidence="3 5" id="KW-1133">Transmembrane helix</keyword>
<sequence length="200" mass="21663">MEKPNLGTPAGKAKLIGTLSGIGGAMILTLYKGKRLFNFSMHIDLLQQYVTSTPHKSPAGSHVWGIMLALGTSLSFSLWYITQGILASGVCFVLLAWCVRMKGPLYVSAFNPLLLVLVAFIASLVLDEYITVGSLTGAALIVCGLYMLLWGKSKEARQVDNNMNEIVSVKDSDKCDSIHIPNSSLTCIQKDHDKNTLGEV</sequence>
<dbReference type="GO" id="GO:0016020">
    <property type="term" value="C:membrane"/>
    <property type="evidence" value="ECO:0007669"/>
    <property type="project" value="InterPro"/>
</dbReference>
<evidence type="ECO:0000313" key="6">
    <source>
        <dbReference type="EMBL" id="GAU24139.1"/>
    </source>
</evidence>
<evidence type="ECO:0008006" key="8">
    <source>
        <dbReference type="Google" id="ProtNLM"/>
    </source>
</evidence>
<feature type="transmembrane region" description="Helical" evidence="5">
    <location>
        <begin position="132"/>
        <end position="150"/>
    </location>
</feature>
<name>A0A2Z6MYI1_TRISU</name>
<evidence type="ECO:0000256" key="2">
    <source>
        <dbReference type="ARBA" id="ARBA00022692"/>
    </source>
</evidence>
<dbReference type="SUPFAM" id="SSF103481">
    <property type="entry name" value="Multidrug resistance efflux transporter EmrE"/>
    <property type="match status" value="1"/>
</dbReference>
<dbReference type="InterPro" id="IPR030184">
    <property type="entry name" value="WAT1-related"/>
</dbReference>
<dbReference type="PANTHER" id="PTHR31218">
    <property type="entry name" value="WAT1-RELATED PROTEIN"/>
    <property type="match status" value="1"/>
</dbReference>
<comment type="subcellular location">
    <subcellularLocation>
        <location evidence="1">Membrane</location>
        <topology evidence="1">Multi-pass membrane protein</topology>
    </subcellularLocation>
</comment>
<evidence type="ECO:0000256" key="3">
    <source>
        <dbReference type="ARBA" id="ARBA00022989"/>
    </source>
</evidence>
<feature type="transmembrane region" description="Helical" evidence="5">
    <location>
        <begin position="12"/>
        <end position="31"/>
    </location>
</feature>
<feature type="transmembrane region" description="Helical" evidence="5">
    <location>
        <begin position="77"/>
        <end position="98"/>
    </location>
</feature>
<keyword evidence="7" id="KW-1185">Reference proteome</keyword>
<protein>
    <recommendedName>
        <fullName evidence="8">WAT1-related protein</fullName>
    </recommendedName>
</protein>
<organism evidence="6 7">
    <name type="scientific">Trifolium subterraneum</name>
    <name type="common">Subterranean clover</name>
    <dbReference type="NCBI Taxonomy" id="3900"/>
    <lineage>
        <taxon>Eukaryota</taxon>
        <taxon>Viridiplantae</taxon>
        <taxon>Streptophyta</taxon>
        <taxon>Embryophyta</taxon>
        <taxon>Tracheophyta</taxon>
        <taxon>Spermatophyta</taxon>
        <taxon>Magnoliopsida</taxon>
        <taxon>eudicotyledons</taxon>
        <taxon>Gunneridae</taxon>
        <taxon>Pentapetalae</taxon>
        <taxon>rosids</taxon>
        <taxon>fabids</taxon>
        <taxon>Fabales</taxon>
        <taxon>Fabaceae</taxon>
        <taxon>Papilionoideae</taxon>
        <taxon>50 kb inversion clade</taxon>
        <taxon>NPAAA clade</taxon>
        <taxon>Hologalegina</taxon>
        <taxon>IRL clade</taxon>
        <taxon>Trifolieae</taxon>
        <taxon>Trifolium</taxon>
    </lineage>
</organism>
<dbReference type="Proteomes" id="UP000242715">
    <property type="component" value="Unassembled WGS sequence"/>
</dbReference>